<name>A0ABY8QGF9_9RHOB</name>
<organism evidence="1 2">
    <name type="scientific">Tropicibacter oceani</name>
    <dbReference type="NCBI Taxonomy" id="3058420"/>
    <lineage>
        <taxon>Bacteria</taxon>
        <taxon>Pseudomonadati</taxon>
        <taxon>Pseudomonadota</taxon>
        <taxon>Alphaproteobacteria</taxon>
        <taxon>Rhodobacterales</taxon>
        <taxon>Roseobacteraceae</taxon>
        <taxon>Tropicibacter</taxon>
    </lineage>
</organism>
<evidence type="ECO:0000313" key="1">
    <source>
        <dbReference type="EMBL" id="WGW03712.1"/>
    </source>
</evidence>
<keyword evidence="2" id="KW-1185">Reference proteome</keyword>
<dbReference type="EMBL" id="CP124616">
    <property type="protein sequence ID" value="WGW03712.1"/>
    <property type="molecule type" value="Genomic_DNA"/>
</dbReference>
<reference evidence="1 2" key="1">
    <citation type="submission" date="2023-05" db="EMBL/GenBank/DDBJ databases">
        <title>YMD87, complete Genome.</title>
        <authorList>
            <person name="Zhang J."/>
            <person name="Xu X."/>
        </authorList>
    </citation>
    <scope>NUCLEOTIDE SEQUENCE [LARGE SCALE GENOMIC DNA]</scope>
    <source>
        <strain evidence="1 2">YMD87</strain>
    </source>
</reference>
<accession>A0ABY8QGF9</accession>
<evidence type="ECO:0000313" key="2">
    <source>
        <dbReference type="Proteomes" id="UP001241605"/>
    </source>
</evidence>
<dbReference type="RefSeq" id="WP_282300342.1">
    <property type="nucleotide sequence ID" value="NZ_CP124616.1"/>
</dbReference>
<protein>
    <submittedName>
        <fullName evidence="1">Tat pathway signal protein</fullName>
    </submittedName>
</protein>
<gene>
    <name evidence="1" type="ORF">QF118_17610</name>
</gene>
<sequence>MPQMSRRGFIITGLAATSVRGLPQIALRQKRVLTLVYDKSIGAMRAIDRLVP</sequence>
<proteinExistence type="predicted"/>
<dbReference type="Proteomes" id="UP001241605">
    <property type="component" value="Chromosome"/>
</dbReference>